<organism evidence="7 8">
    <name type="scientific">Polarella glacialis</name>
    <name type="common">Dinoflagellate</name>
    <dbReference type="NCBI Taxonomy" id="89957"/>
    <lineage>
        <taxon>Eukaryota</taxon>
        <taxon>Sar</taxon>
        <taxon>Alveolata</taxon>
        <taxon>Dinophyceae</taxon>
        <taxon>Suessiales</taxon>
        <taxon>Suessiaceae</taxon>
        <taxon>Polarella</taxon>
    </lineage>
</organism>
<evidence type="ECO:0000313" key="8">
    <source>
        <dbReference type="Proteomes" id="UP000626109"/>
    </source>
</evidence>
<dbReference type="InterPro" id="IPR050846">
    <property type="entry name" value="TLCD"/>
</dbReference>
<evidence type="ECO:0000256" key="5">
    <source>
        <dbReference type="SAM" id="Phobius"/>
    </source>
</evidence>
<feature type="transmembrane region" description="Helical" evidence="5">
    <location>
        <begin position="33"/>
        <end position="59"/>
    </location>
</feature>
<name>A0A813JA78_POLGL</name>
<evidence type="ECO:0000259" key="6">
    <source>
        <dbReference type="Pfam" id="PF03798"/>
    </source>
</evidence>
<dbReference type="Proteomes" id="UP000626109">
    <property type="component" value="Unassembled WGS sequence"/>
</dbReference>
<proteinExistence type="predicted"/>
<gene>
    <name evidence="7" type="ORF">PGLA2088_LOCUS18959</name>
</gene>
<dbReference type="PANTHER" id="PTHR13439">
    <property type="entry name" value="CT120 PROTEIN"/>
    <property type="match status" value="1"/>
</dbReference>
<dbReference type="GO" id="GO:0016020">
    <property type="term" value="C:membrane"/>
    <property type="evidence" value="ECO:0007669"/>
    <property type="project" value="UniProtKB-SubCell"/>
</dbReference>
<feature type="transmembrane region" description="Helical" evidence="5">
    <location>
        <begin position="216"/>
        <end position="238"/>
    </location>
</feature>
<dbReference type="PANTHER" id="PTHR13439:SF0">
    <property type="entry name" value="TOPOISOMERASE I DAMAGE AFFECTED PROTEIN 4"/>
    <property type="match status" value="1"/>
</dbReference>
<sequence>MDGFLEKGVQTGWWGSQNELLCAQIWWCGTSRFLITSVIGTCFWVALFAFFALVLYPLVEKQLDRIPSKVDGESGGGWFALHLQSTIHATLIVCITLGTTRALANSSIEAKYMAPQPQTPGDVSTVAHGAVIGNAAHVFLCYTLADTVTGLFRKSLTMDMVIHHLVFFMFCSIIMFDGNSPYLAGCLLQMELSTIFLNFFLFFRNRLGYEHPFVQLHFLLFYFAFIGARLVLGCHIVHDYGKAVYYGPAHLFAGIARWHQDVLFVGLLLA</sequence>
<dbReference type="GO" id="GO:0055088">
    <property type="term" value="P:lipid homeostasis"/>
    <property type="evidence" value="ECO:0007669"/>
    <property type="project" value="TreeGrafter"/>
</dbReference>
<evidence type="ECO:0000313" key="7">
    <source>
        <dbReference type="EMBL" id="CAE8674469.1"/>
    </source>
</evidence>
<comment type="caution">
    <text evidence="7">The sequence shown here is derived from an EMBL/GenBank/DDBJ whole genome shotgun (WGS) entry which is preliminary data.</text>
</comment>
<evidence type="ECO:0000256" key="2">
    <source>
        <dbReference type="ARBA" id="ARBA00022692"/>
    </source>
</evidence>
<keyword evidence="3 5" id="KW-1133">Transmembrane helix</keyword>
<dbReference type="InterPro" id="IPR006634">
    <property type="entry name" value="TLC-dom"/>
</dbReference>
<keyword evidence="4 5" id="KW-0472">Membrane</keyword>
<feature type="domain" description="TLC" evidence="6">
    <location>
        <begin position="79"/>
        <end position="268"/>
    </location>
</feature>
<feature type="non-terminal residue" evidence="7">
    <location>
        <position position="1"/>
    </location>
</feature>
<reference evidence="7" key="1">
    <citation type="submission" date="2021-02" db="EMBL/GenBank/DDBJ databases">
        <authorList>
            <person name="Dougan E. K."/>
            <person name="Rhodes N."/>
            <person name="Thang M."/>
            <person name="Chan C."/>
        </authorList>
    </citation>
    <scope>NUCLEOTIDE SEQUENCE</scope>
</reference>
<keyword evidence="2 5" id="KW-0812">Transmembrane</keyword>
<evidence type="ECO:0000256" key="1">
    <source>
        <dbReference type="ARBA" id="ARBA00004141"/>
    </source>
</evidence>
<comment type="subcellular location">
    <subcellularLocation>
        <location evidence="1">Membrane</location>
        <topology evidence="1">Multi-pass membrane protein</topology>
    </subcellularLocation>
</comment>
<dbReference type="AlphaFoldDB" id="A0A813JA78"/>
<feature type="transmembrane region" description="Helical" evidence="5">
    <location>
        <begin position="160"/>
        <end position="176"/>
    </location>
</feature>
<dbReference type="Pfam" id="PF03798">
    <property type="entry name" value="TRAM_LAG1_CLN8"/>
    <property type="match status" value="1"/>
</dbReference>
<dbReference type="EMBL" id="CAJNNW010024834">
    <property type="protein sequence ID" value="CAE8674469.1"/>
    <property type="molecule type" value="Genomic_DNA"/>
</dbReference>
<evidence type="ECO:0000256" key="4">
    <source>
        <dbReference type="ARBA" id="ARBA00023136"/>
    </source>
</evidence>
<protein>
    <recommendedName>
        <fullName evidence="6">TLC domain-containing protein</fullName>
    </recommendedName>
</protein>
<evidence type="ECO:0000256" key="3">
    <source>
        <dbReference type="ARBA" id="ARBA00022989"/>
    </source>
</evidence>
<feature type="transmembrane region" description="Helical" evidence="5">
    <location>
        <begin position="182"/>
        <end position="204"/>
    </location>
</feature>
<accession>A0A813JA78</accession>
<dbReference type="GO" id="GO:0005783">
    <property type="term" value="C:endoplasmic reticulum"/>
    <property type="evidence" value="ECO:0007669"/>
    <property type="project" value="TreeGrafter"/>
</dbReference>